<keyword evidence="2" id="KW-1185">Reference proteome</keyword>
<evidence type="ECO:0000313" key="2">
    <source>
        <dbReference type="Proteomes" id="UP001066276"/>
    </source>
</evidence>
<proteinExistence type="predicted"/>
<sequence>MVGSGGSESVPAPGLLSFLPAGASPLPFPLAAGGASLPFPLAAGAGTLSVLMAGSLEPLTPAVAVDITVAVDWVAVVLAWVLTTLAQREGWEGVVGKRSTVERKSFLGTLGQDEGEGLGVGEEGVVVGGVC</sequence>
<evidence type="ECO:0000313" key="1">
    <source>
        <dbReference type="EMBL" id="KAJ1105973.1"/>
    </source>
</evidence>
<dbReference type="EMBL" id="JANPWB010000013">
    <property type="protein sequence ID" value="KAJ1105973.1"/>
    <property type="molecule type" value="Genomic_DNA"/>
</dbReference>
<comment type="caution">
    <text evidence="1">The sequence shown here is derived from an EMBL/GenBank/DDBJ whole genome shotgun (WGS) entry which is preliminary data.</text>
</comment>
<protein>
    <submittedName>
        <fullName evidence="1">Uncharacterized protein</fullName>
    </submittedName>
</protein>
<organism evidence="1 2">
    <name type="scientific">Pleurodeles waltl</name>
    <name type="common">Iberian ribbed newt</name>
    <dbReference type="NCBI Taxonomy" id="8319"/>
    <lineage>
        <taxon>Eukaryota</taxon>
        <taxon>Metazoa</taxon>
        <taxon>Chordata</taxon>
        <taxon>Craniata</taxon>
        <taxon>Vertebrata</taxon>
        <taxon>Euteleostomi</taxon>
        <taxon>Amphibia</taxon>
        <taxon>Batrachia</taxon>
        <taxon>Caudata</taxon>
        <taxon>Salamandroidea</taxon>
        <taxon>Salamandridae</taxon>
        <taxon>Pleurodelinae</taxon>
        <taxon>Pleurodeles</taxon>
    </lineage>
</organism>
<accession>A0AAV7MYC3</accession>
<reference evidence="1" key="1">
    <citation type="journal article" date="2022" name="bioRxiv">
        <title>Sequencing and chromosome-scale assembly of the giantPleurodeles waltlgenome.</title>
        <authorList>
            <person name="Brown T."/>
            <person name="Elewa A."/>
            <person name="Iarovenko S."/>
            <person name="Subramanian E."/>
            <person name="Araus A.J."/>
            <person name="Petzold A."/>
            <person name="Susuki M."/>
            <person name="Suzuki K.-i.T."/>
            <person name="Hayashi T."/>
            <person name="Toyoda A."/>
            <person name="Oliveira C."/>
            <person name="Osipova E."/>
            <person name="Leigh N.D."/>
            <person name="Simon A."/>
            <person name="Yun M.H."/>
        </authorList>
    </citation>
    <scope>NUCLEOTIDE SEQUENCE</scope>
    <source>
        <strain evidence="1">20211129_DDA</strain>
        <tissue evidence="1">Liver</tissue>
    </source>
</reference>
<name>A0AAV7MYC3_PLEWA</name>
<gene>
    <name evidence="1" type="ORF">NDU88_003376</name>
</gene>
<dbReference type="Proteomes" id="UP001066276">
    <property type="component" value="Chromosome 9"/>
</dbReference>
<dbReference type="AlphaFoldDB" id="A0AAV7MYC3"/>